<dbReference type="KEGG" id="vg:77929838"/>
<dbReference type="RefSeq" id="YP_010654000.1">
    <property type="nucleotide sequence ID" value="NC_070805.1"/>
</dbReference>
<protein>
    <submittedName>
        <fullName evidence="2">Uncharacterized protein</fullName>
    </submittedName>
</protein>
<dbReference type="GeneID" id="77929838"/>
<gene>
    <name evidence="2" type="primary">61</name>
    <name evidence="2" type="ORF">PBI_POWERBALL_61</name>
</gene>
<evidence type="ECO:0000313" key="2">
    <source>
        <dbReference type="EMBL" id="QFG13493.1"/>
    </source>
</evidence>
<sequence>MMCRLLDPHIRRVLWIALTPIRVGIPIVGPLIMPFRYPFAGGDDA</sequence>
<accession>A0A5J6TRT8</accession>
<evidence type="ECO:0000313" key="3">
    <source>
        <dbReference type="Proteomes" id="UP000326082"/>
    </source>
</evidence>
<keyword evidence="1" id="KW-0472">Membrane</keyword>
<feature type="transmembrane region" description="Helical" evidence="1">
    <location>
        <begin position="12"/>
        <end position="33"/>
    </location>
</feature>
<dbReference type="Proteomes" id="UP000326082">
    <property type="component" value="Segment"/>
</dbReference>
<name>A0A5J6TRT8_9CAUD</name>
<dbReference type="EMBL" id="MN234218">
    <property type="protein sequence ID" value="QFG13493.1"/>
    <property type="molecule type" value="Genomic_DNA"/>
</dbReference>
<organism evidence="2 3">
    <name type="scientific">Gordonia phage Powerball</name>
    <dbReference type="NCBI Taxonomy" id="2599847"/>
    <lineage>
        <taxon>Viruses</taxon>
        <taxon>Duplodnaviria</taxon>
        <taxon>Heunggongvirae</taxon>
        <taxon>Uroviricota</taxon>
        <taxon>Caudoviricetes</taxon>
        <taxon>Powerballvirus</taxon>
        <taxon>Powerballvirus powerball</taxon>
    </lineage>
</organism>
<keyword evidence="1" id="KW-1133">Transmembrane helix</keyword>
<keyword evidence="1" id="KW-0812">Transmembrane</keyword>
<keyword evidence="3" id="KW-1185">Reference proteome</keyword>
<reference evidence="2 3" key="1">
    <citation type="submission" date="2019-07" db="EMBL/GenBank/DDBJ databases">
        <authorList>
            <person name="Lauer M.J."/>
            <person name="Stoner T.H."/>
            <person name="Garlena R.A."/>
            <person name="Russell D.A."/>
            <person name="Pope W.H."/>
            <person name="Jacobs-Sera D."/>
            <person name="Hatfull G.F."/>
        </authorList>
    </citation>
    <scope>NUCLEOTIDE SEQUENCE [LARGE SCALE GENOMIC DNA]</scope>
</reference>
<evidence type="ECO:0000256" key="1">
    <source>
        <dbReference type="SAM" id="Phobius"/>
    </source>
</evidence>
<proteinExistence type="predicted"/>